<reference evidence="1 2" key="1">
    <citation type="journal article" date="2019" name="Sci. Rep.">
        <title>Orb-weaving spider Araneus ventricosus genome elucidates the spidroin gene catalogue.</title>
        <authorList>
            <person name="Kono N."/>
            <person name="Nakamura H."/>
            <person name="Ohtoshi R."/>
            <person name="Moran D.A.P."/>
            <person name="Shinohara A."/>
            <person name="Yoshida Y."/>
            <person name="Fujiwara M."/>
            <person name="Mori M."/>
            <person name="Tomita M."/>
            <person name="Arakawa K."/>
        </authorList>
    </citation>
    <scope>NUCLEOTIDE SEQUENCE [LARGE SCALE GENOMIC DNA]</scope>
</reference>
<proteinExistence type="predicted"/>
<gene>
    <name evidence="1" type="ORF">AVEN_85908_1</name>
</gene>
<keyword evidence="2" id="KW-1185">Reference proteome</keyword>
<protein>
    <submittedName>
        <fullName evidence="1">Uncharacterized protein</fullName>
    </submittedName>
</protein>
<comment type="caution">
    <text evidence="1">The sequence shown here is derived from an EMBL/GenBank/DDBJ whole genome shotgun (WGS) entry which is preliminary data.</text>
</comment>
<evidence type="ECO:0000313" key="1">
    <source>
        <dbReference type="EMBL" id="GBN15285.1"/>
    </source>
</evidence>
<name>A0A4Y2LKI4_ARAVE</name>
<organism evidence="1 2">
    <name type="scientific">Araneus ventricosus</name>
    <name type="common">Orbweaver spider</name>
    <name type="synonym">Epeira ventricosa</name>
    <dbReference type="NCBI Taxonomy" id="182803"/>
    <lineage>
        <taxon>Eukaryota</taxon>
        <taxon>Metazoa</taxon>
        <taxon>Ecdysozoa</taxon>
        <taxon>Arthropoda</taxon>
        <taxon>Chelicerata</taxon>
        <taxon>Arachnida</taxon>
        <taxon>Araneae</taxon>
        <taxon>Araneomorphae</taxon>
        <taxon>Entelegynae</taxon>
        <taxon>Araneoidea</taxon>
        <taxon>Araneidae</taxon>
        <taxon>Araneus</taxon>
    </lineage>
</organism>
<dbReference type="Proteomes" id="UP000499080">
    <property type="component" value="Unassembled WGS sequence"/>
</dbReference>
<sequence>MRNKSFGKWSGSFGDWNGSFEDWNGSFGDWNGIFAHWNEISNNGDEVLSIFLFEEWNLWPVLECGLSILSRFEMPNEILPLFWSEEGNFESAGERNGCFVVWNASFRPFLSV</sequence>
<accession>A0A4Y2LKI4</accession>
<evidence type="ECO:0000313" key="2">
    <source>
        <dbReference type="Proteomes" id="UP000499080"/>
    </source>
</evidence>
<dbReference type="AlphaFoldDB" id="A0A4Y2LKI4"/>
<dbReference type="EMBL" id="BGPR01006004">
    <property type="protein sequence ID" value="GBN15285.1"/>
    <property type="molecule type" value="Genomic_DNA"/>
</dbReference>